<dbReference type="PaxDb" id="4097-A0A1S4AVR2"/>
<dbReference type="STRING" id="4097.A0A1S4AVR2"/>
<comment type="similarity">
    <text evidence="3">Belongs to the CND2 (condensin subunit 2) family.</text>
</comment>
<gene>
    <name evidence="12" type="primary">LOC107801726</name>
</gene>
<dbReference type="GO" id="GO:0000796">
    <property type="term" value="C:condensin complex"/>
    <property type="evidence" value="ECO:0007669"/>
    <property type="project" value="InterPro"/>
</dbReference>
<evidence type="ECO:0000313" key="12">
    <source>
        <dbReference type="RefSeq" id="XP_016480588.1"/>
    </source>
</evidence>
<evidence type="ECO:0000256" key="3">
    <source>
        <dbReference type="ARBA" id="ARBA00009471"/>
    </source>
</evidence>
<dbReference type="PANTHER" id="PTHR13108">
    <property type="entry name" value="CONDENSIN COMPLEX SUBUNIT 2"/>
    <property type="match status" value="1"/>
</dbReference>
<dbReference type="GO" id="GO:0005737">
    <property type="term" value="C:cytoplasm"/>
    <property type="evidence" value="ECO:0007669"/>
    <property type="project" value="UniProtKB-SubCell"/>
</dbReference>
<feature type="chain" id="PRO_5013204327" description="Condensin complex subunit 2" evidence="11">
    <location>
        <begin position="16"/>
        <end position="172"/>
    </location>
</feature>
<comment type="subcellular location">
    <subcellularLocation>
        <location evidence="1">Chromosome</location>
    </subcellularLocation>
    <subcellularLocation>
        <location evidence="2">Cytoplasm</location>
    </subcellularLocation>
</comment>
<proteinExistence type="inferred from homology"/>
<protein>
    <recommendedName>
        <fullName evidence="4">Condensin complex subunit 2</fullName>
    </recommendedName>
</protein>
<keyword evidence="9" id="KW-0226">DNA condensation</keyword>
<keyword evidence="5" id="KW-0158">Chromosome</keyword>
<organism evidence="12">
    <name type="scientific">Nicotiana tabacum</name>
    <name type="common">Common tobacco</name>
    <dbReference type="NCBI Taxonomy" id="4097"/>
    <lineage>
        <taxon>Eukaryota</taxon>
        <taxon>Viridiplantae</taxon>
        <taxon>Streptophyta</taxon>
        <taxon>Embryophyta</taxon>
        <taxon>Tracheophyta</taxon>
        <taxon>Spermatophyta</taxon>
        <taxon>Magnoliopsida</taxon>
        <taxon>eudicotyledons</taxon>
        <taxon>Gunneridae</taxon>
        <taxon>Pentapetalae</taxon>
        <taxon>asterids</taxon>
        <taxon>lamiids</taxon>
        <taxon>Solanales</taxon>
        <taxon>Solanaceae</taxon>
        <taxon>Nicotianoideae</taxon>
        <taxon>Nicotianeae</taxon>
        <taxon>Nicotiana</taxon>
    </lineage>
</organism>
<keyword evidence="11" id="KW-0732">Signal</keyword>
<evidence type="ECO:0000256" key="4">
    <source>
        <dbReference type="ARBA" id="ARBA00016065"/>
    </source>
</evidence>
<evidence type="ECO:0000256" key="10">
    <source>
        <dbReference type="ARBA" id="ARBA00023306"/>
    </source>
</evidence>
<dbReference type="OrthoDB" id="362021at2759"/>
<dbReference type="InterPro" id="IPR022816">
    <property type="entry name" value="Condensin_barren_su2"/>
</dbReference>
<dbReference type="PANTHER" id="PTHR13108:SF9">
    <property type="entry name" value="CONDENSIN COMPLEX SUBUNIT 2"/>
    <property type="match status" value="1"/>
</dbReference>
<dbReference type="GO" id="GO:0007076">
    <property type="term" value="P:mitotic chromosome condensation"/>
    <property type="evidence" value="ECO:0007669"/>
    <property type="project" value="InterPro"/>
</dbReference>
<sequence>MKLLLLCDLTSLVLWLDEAGQQSEDFGAMPSWDDDGGFPGAFDDTFDDGNAFSDVEESSTLVSQPRQVNKIEVQYDKTSKQVDVQVLKETLWDQLNQTSVKEESVSFKHILAALPNECRASASIEALSPHLCFICLLHLANEHGLRIQGCVNLDDLSIQLEAHNNSLPNAVA</sequence>
<name>A0A1S4AVR2_TOBAC</name>
<evidence type="ECO:0000256" key="1">
    <source>
        <dbReference type="ARBA" id="ARBA00004286"/>
    </source>
</evidence>
<keyword evidence="10" id="KW-0131">Cell cycle</keyword>
<evidence type="ECO:0000256" key="8">
    <source>
        <dbReference type="ARBA" id="ARBA00022776"/>
    </source>
</evidence>
<evidence type="ECO:0000256" key="9">
    <source>
        <dbReference type="ARBA" id="ARBA00023067"/>
    </source>
</evidence>
<dbReference type="AlphaFoldDB" id="A0A1S4AVR2"/>
<dbReference type="OMA" id="NSFPARC"/>
<accession>A0A1S4AVR2</accession>
<keyword evidence="8" id="KW-0498">Mitosis</keyword>
<dbReference type="RefSeq" id="XP_016480588.1">
    <property type="nucleotide sequence ID" value="XM_016625102.1"/>
</dbReference>
<evidence type="ECO:0000256" key="11">
    <source>
        <dbReference type="SAM" id="SignalP"/>
    </source>
</evidence>
<evidence type="ECO:0000256" key="2">
    <source>
        <dbReference type="ARBA" id="ARBA00004496"/>
    </source>
</evidence>
<dbReference type="GO" id="GO:0051301">
    <property type="term" value="P:cell division"/>
    <property type="evidence" value="ECO:0007669"/>
    <property type="project" value="UniProtKB-KW"/>
</dbReference>
<keyword evidence="7" id="KW-0132">Cell division</keyword>
<dbReference type="KEGG" id="nta:107801726"/>
<reference evidence="12" key="1">
    <citation type="submission" date="2025-08" db="UniProtKB">
        <authorList>
            <consortium name="RefSeq"/>
        </authorList>
    </citation>
    <scope>IDENTIFICATION</scope>
</reference>
<keyword evidence="6" id="KW-0963">Cytoplasm</keyword>
<feature type="signal peptide" evidence="11">
    <location>
        <begin position="1"/>
        <end position="15"/>
    </location>
</feature>
<dbReference type="SMR" id="A0A1S4AVR2"/>
<dbReference type="Pfam" id="PF05786">
    <property type="entry name" value="Cnd2"/>
    <property type="match status" value="1"/>
</dbReference>
<evidence type="ECO:0000256" key="5">
    <source>
        <dbReference type="ARBA" id="ARBA00022454"/>
    </source>
</evidence>
<evidence type="ECO:0000256" key="6">
    <source>
        <dbReference type="ARBA" id="ARBA00022490"/>
    </source>
</evidence>
<evidence type="ECO:0000256" key="7">
    <source>
        <dbReference type="ARBA" id="ARBA00022618"/>
    </source>
</evidence>